<evidence type="ECO:0000256" key="8">
    <source>
        <dbReference type="ARBA" id="ARBA00023136"/>
    </source>
</evidence>
<evidence type="ECO:0000256" key="9">
    <source>
        <dbReference type="ARBA" id="ARBA00023306"/>
    </source>
</evidence>
<evidence type="ECO:0000256" key="2">
    <source>
        <dbReference type="ARBA" id="ARBA00005811"/>
    </source>
</evidence>
<name>A0A9W6MWZ4_9HYPH</name>
<evidence type="ECO:0000313" key="14">
    <source>
        <dbReference type="Proteomes" id="UP001143372"/>
    </source>
</evidence>
<feature type="transmembrane region" description="Helical" evidence="12">
    <location>
        <begin position="26"/>
        <end position="49"/>
    </location>
</feature>
<reference evidence="13" key="1">
    <citation type="journal article" date="2014" name="Int. J. Syst. Evol. Microbiol.">
        <title>Complete genome sequence of Corynebacterium casei LMG S-19264T (=DSM 44701T), isolated from a smear-ripened cheese.</title>
        <authorList>
            <consortium name="US DOE Joint Genome Institute (JGI-PGF)"/>
            <person name="Walter F."/>
            <person name="Albersmeier A."/>
            <person name="Kalinowski J."/>
            <person name="Ruckert C."/>
        </authorList>
    </citation>
    <scope>NUCLEOTIDE SEQUENCE</scope>
    <source>
        <strain evidence="13">VKM B-2347</strain>
    </source>
</reference>
<feature type="region of interest" description="Disordered" evidence="11">
    <location>
        <begin position="1"/>
        <end position="21"/>
    </location>
</feature>
<evidence type="ECO:0000313" key="13">
    <source>
        <dbReference type="EMBL" id="GLK69342.1"/>
    </source>
</evidence>
<evidence type="ECO:0000256" key="5">
    <source>
        <dbReference type="ARBA" id="ARBA00022618"/>
    </source>
</evidence>
<dbReference type="InterPro" id="IPR014168">
    <property type="entry name" value="Tol-Pal_TolR"/>
</dbReference>
<dbReference type="RefSeq" id="WP_271169568.1">
    <property type="nucleotide sequence ID" value="NZ_BSFI01000021.1"/>
</dbReference>
<keyword evidence="9" id="KW-0131">Cell cycle</keyword>
<sequence>MGMTSSGGSGGHGARRRRRTHVMSEINVTPMVDVMLVLLIIFMVSAPMLTVGVPIDLPQTSANPLNEEKEPLTITVKNDGAVFLQETPIGVDELAPRLIAITNSGYDERIYVRGDKNVNYGQVMKVMGTLSGAGFKRVALVTELEQGS</sequence>
<evidence type="ECO:0000256" key="4">
    <source>
        <dbReference type="ARBA" id="ARBA00022519"/>
    </source>
</evidence>
<dbReference type="GO" id="GO:0005886">
    <property type="term" value="C:plasma membrane"/>
    <property type="evidence" value="ECO:0007669"/>
    <property type="project" value="UniProtKB-SubCell"/>
</dbReference>
<evidence type="ECO:0000256" key="11">
    <source>
        <dbReference type="SAM" id="MobiDB-lite"/>
    </source>
</evidence>
<reference evidence="13" key="2">
    <citation type="submission" date="2023-01" db="EMBL/GenBank/DDBJ databases">
        <authorList>
            <person name="Sun Q."/>
            <person name="Evtushenko L."/>
        </authorList>
    </citation>
    <scope>NUCLEOTIDE SEQUENCE</scope>
    <source>
        <strain evidence="13">VKM B-2347</strain>
    </source>
</reference>
<evidence type="ECO:0000256" key="12">
    <source>
        <dbReference type="SAM" id="Phobius"/>
    </source>
</evidence>
<dbReference type="GO" id="GO:0022857">
    <property type="term" value="F:transmembrane transporter activity"/>
    <property type="evidence" value="ECO:0007669"/>
    <property type="project" value="InterPro"/>
</dbReference>
<dbReference type="GO" id="GO:0051301">
    <property type="term" value="P:cell division"/>
    <property type="evidence" value="ECO:0007669"/>
    <property type="project" value="UniProtKB-KW"/>
</dbReference>
<keyword evidence="8 12" id="KW-0472">Membrane</keyword>
<evidence type="ECO:0000256" key="6">
    <source>
        <dbReference type="ARBA" id="ARBA00022692"/>
    </source>
</evidence>
<protein>
    <submittedName>
        <fullName evidence="13">Protein TolR</fullName>
    </submittedName>
</protein>
<dbReference type="Proteomes" id="UP001143372">
    <property type="component" value="Unassembled WGS sequence"/>
</dbReference>
<evidence type="ECO:0000256" key="3">
    <source>
        <dbReference type="ARBA" id="ARBA00022475"/>
    </source>
</evidence>
<dbReference type="PANTHER" id="PTHR30558">
    <property type="entry name" value="EXBD MEMBRANE COMPONENT OF PMF-DRIVEN MACROMOLECULE IMPORT SYSTEM"/>
    <property type="match status" value="1"/>
</dbReference>
<keyword evidence="7 12" id="KW-1133">Transmembrane helix</keyword>
<proteinExistence type="inferred from homology"/>
<dbReference type="PANTHER" id="PTHR30558:SF7">
    <property type="entry name" value="TOL-PAL SYSTEM PROTEIN TOLR"/>
    <property type="match status" value="1"/>
</dbReference>
<evidence type="ECO:0000256" key="10">
    <source>
        <dbReference type="RuleBase" id="RU003879"/>
    </source>
</evidence>
<comment type="subcellular location">
    <subcellularLocation>
        <location evidence="1">Cell membrane</location>
        <topology evidence="1">Single-pass membrane protein</topology>
    </subcellularLocation>
    <subcellularLocation>
        <location evidence="10">Cell membrane</location>
        <topology evidence="10">Single-pass type II membrane protein</topology>
    </subcellularLocation>
</comment>
<keyword evidence="14" id="KW-1185">Reference proteome</keyword>
<dbReference type="EMBL" id="BSFI01000021">
    <property type="protein sequence ID" value="GLK69342.1"/>
    <property type="molecule type" value="Genomic_DNA"/>
</dbReference>
<dbReference type="Gene3D" id="3.30.420.270">
    <property type="match status" value="1"/>
</dbReference>
<keyword evidence="10" id="KW-0813">Transport</keyword>
<keyword evidence="10" id="KW-0653">Protein transport</keyword>
<dbReference type="InterPro" id="IPR003400">
    <property type="entry name" value="ExbD"/>
</dbReference>
<dbReference type="NCBIfam" id="TIGR02801">
    <property type="entry name" value="tolR"/>
    <property type="match status" value="1"/>
</dbReference>
<comment type="caution">
    <text evidence="13">The sequence shown here is derived from an EMBL/GenBank/DDBJ whole genome shotgun (WGS) entry which is preliminary data.</text>
</comment>
<dbReference type="Pfam" id="PF02472">
    <property type="entry name" value="ExbD"/>
    <property type="match status" value="1"/>
</dbReference>
<keyword evidence="4" id="KW-0997">Cell inner membrane</keyword>
<keyword evidence="5" id="KW-0132">Cell division</keyword>
<keyword evidence="3" id="KW-1003">Cell membrane</keyword>
<organism evidence="13 14">
    <name type="scientific">Hansschlegelia plantiphila</name>
    <dbReference type="NCBI Taxonomy" id="374655"/>
    <lineage>
        <taxon>Bacteria</taxon>
        <taxon>Pseudomonadati</taxon>
        <taxon>Pseudomonadota</taxon>
        <taxon>Alphaproteobacteria</taxon>
        <taxon>Hyphomicrobiales</taxon>
        <taxon>Methylopilaceae</taxon>
        <taxon>Hansschlegelia</taxon>
    </lineage>
</organism>
<accession>A0A9W6MWZ4</accession>
<dbReference type="GO" id="GO:0015031">
    <property type="term" value="P:protein transport"/>
    <property type="evidence" value="ECO:0007669"/>
    <property type="project" value="UniProtKB-KW"/>
</dbReference>
<evidence type="ECO:0000256" key="1">
    <source>
        <dbReference type="ARBA" id="ARBA00004162"/>
    </source>
</evidence>
<comment type="similarity">
    <text evidence="2 10">Belongs to the ExbD/TolR family.</text>
</comment>
<feature type="compositionally biased region" description="Gly residues" evidence="11">
    <location>
        <begin position="1"/>
        <end position="12"/>
    </location>
</feature>
<gene>
    <name evidence="13" type="primary">tolR</name>
    <name evidence="13" type="ORF">GCM10008179_29800</name>
</gene>
<evidence type="ECO:0000256" key="7">
    <source>
        <dbReference type="ARBA" id="ARBA00022989"/>
    </source>
</evidence>
<dbReference type="AlphaFoldDB" id="A0A9W6MWZ4"/>
<keyword evidence="6 10" id="KW-0812">Transmembrane</keyword>